<protein>
    <recommendedName>
        <fullName evidence="2">non-specific serine/threonine protein kinase</fullName>
        <ecNumber evidence="2">2.7.11.1</ecNumber>
    </recommendedName>
</protein>
<comment type="caution">
    <text evidence="10">The sequence shown here is derived from an EMBL/GenBank/DDBJ whole genome shotgun (WGS) entry which is preliminary data.</text>
</comment>
<keyword evidence="11" id="KW-1185">Reference proteome</keyword>
<evidence type="ECO:0000256" key="4">
    <source>
        <dbReference type="ARBA" id="ARBA00022741"/>
    </source>
</evidence>
<dbReference type="PANTHER" id="PTHR43671">
    <property type="entry name" value="SERINE/THREONINE-PROTEIN KINASE NEK"/>
    <property type="match status" value="1"/>
</dbReference>
<keyword evidence="4 7" id="KW-0547">Nucleotide-binding</keyword>
<evidence type="ECO:0000256" key="3">
    <source>
        <dbReference type="ARBA" id="ARBA00022679"/>
    </source>
</evidence>
<reference evidence="10 11" key="1">
    <citation type="submission" date="2020-08" db="EMBL/GenBank/DDBJ databases">
        <title>Genome public.</title>
        <authorList>
            <person name="Liu C."/>
            <person name="Sun Q."/>
        </authorList>
    </citation>
    <scope>NUCLEOTIDE SEQUENCE [LARGE SCALE GENOMIC DNA]</scope>
    <source>
        <strain evidence="10 11">BX4</strain>
    </source>
</reference>
<dbReference type="PROSITE" id="PS50011">
    <property type="entry name" value="PROTEIN_KINASE_DOM"/>
    <property type="match status" value="1"/>
</dbReference>
<dbReference type="RefSeq" id="WP_118588634.1">
    <property type="nucleotide sequence ID" value="NZ_JACOOZ010000005.1"/>
</dbReference>
<feature type="binding site" evidence="7">
    <location>
        <position position="41"/>
    </location>
    <ligand>
        <name>ATP</name>
        <dbReference type="ChEBI" id="CHEBI:30616"/>
    </ligand>
</feature>
<evidence type="ECO:0000313" key="10">
    <source>
        <dbReference type="EMBL" id="MBC5667997.1"/>
    </source>
</evidence>
<keyword evidence="3" id="KW-0808">Transferase</keyword>
<dbReference type="SUPFAM" id="SSF56112">
    <property type="entry name" value="Protein kinase-like (PK-like)"/>
    <property type="match status" value="1"/>
</dbReference>
<dbReference type="InterPro" id="IPR050660">
    <property type="entry name" value="NEK_Ser/Thr_kinase"/>
</dbReference>
<dbReference type="InterPro" id="IPR017441">
    <property type="entry name" value="Protein_kinase_ATP_BS"/>
</dbReference>
<keyword evidence="8" id="KW-1133">Transmembrane helix</keyword>
<dbReference type="Gene3D" id="3.30.200.20">
    <property type="entry name" value="Phosphorylase Kinase, domain 1"/>
    <property type="match status" value="1"/>
</dbReference>
<evidence type="ECO:0000256" key="6">
    <source>
        <dbReference type="ARBA" id="ARBA00022840"/>
    </source>
</evidence>
<keyword evidence="8" id="KW-0812">Transmembrane</keyword>
<dbReference type="PROSITE" id="PS00108">
    <property type="entry name" value="PROTEIN_KINASE_ST"/>
    <property type="match status" value="1"/>
</dbReference>
<dbReference type="InterPro" id="IPR008271">
    <property type="entry name" value="Ser/Thr_kinase_AS"/>
</dbReference>
<dbReference type="GO" id="GO:0004674">
    <property type="term" value="F:protein serine/threonine kinase activity"/>
    <property type="evidence" value="ECO:0007669"/>
    <property type="project" value="UniProtKB-KW"/>
</dbReference>
<dbReference type="InterPro" id="IPR011009">
    <property type="entry name" value="Kinase-like_dom_sf"/>
</dbReference>
<comment type="similarity">
    <text evidence="1">Belongs to the protein kinase superfamily. NEK Ser/Thr protein kinase family. NIMA subfamily.</text>
</comment>
<name>A0ABR7F335_9FIRM</name>
<dbReference type="PROSITE" id="PS00107">
    <property type="entry name" value="PROTEIN_KINASE_ATP"/>
    <property type="match status" value="1"/>
</dbReference>
<gene>
    <name evidence="10" type="ORF">H8S00_08390</name>
</gene>
<keyword evidence="10" id="KW-0723">Serine/threonine-protein kinase</keyword>
<dbReference type="EC" id="2.7.11.1" evidence="2"/>
<evidence type="ECO:0000256" key="8">
    <source>
        <dbReference type="SAM" id="Phobius"/>
    </source>
</evidence>
<dbReference type="PANTHER" id="PTHR43671:SF13">
    <property type="entry name" value="SERINE_THREONINE-PROTEIN KINASE NEK2"/>
    <property type="match status" value="1"/>
</dbReference>
<organism evidence="10 11">
    <name type="scientific">Eubacterium segne</name>
    <dbReference type="NCBI Taxonomy" id="2763045"/>
    <lineage>
        <taxon>Bacteria</taxon>
        <taxon>Bacillati</taxon>
        <taxon>Bacillota</taxon>
        <taxon>Clostridia</taxon>
        <taxon>Eubacteriales</taxon>
        <taxon>Eubacteriaceae</taxon>
        <taxon>Eubacterium</taxon>
    </lineage>
</organism>
<evidence type="ECO:0000256" key="1">
    <source>
        <dbReference type="ARBA" id="ARBA00010886"/>
    </source>
</evidence>
<evidence type="ECO:0000259" key="9">
    <source>
        <dbReference type="PROSITE" id="PS50011"/>
    </source>
</evidence>
<dbReference type="Gene3D" id="1.10.510.10">
    <property type="entry name" value="Transferase(Phosphotransferase) domain 1"/>
    <property type="match status" value="1"/>
</dbReference>
<evidence type="ECO:0000256" key="2">
    <source>
        <dbReference type="ARBA" id="ARBA00012513"/>
    </source>
</evidence>
<keyword evidence="5 10" id="KW-0418">Kinase</keyword>
<proteinExistence type="inferred from homology"/>
<evidence type="ECO:0000313" key="11">
    <source>
        <dbReference type="Proteomes" id="UP000597877"/>
    </source>
</evidence>
<feature type="domain" description="Protein kinase" evidence="9">
    <location>
        <begin position="12"/>
        <end position="272"/>
    </location>
</feature>
<dbReference type="InterPro" id="IPR000719">
    <property type="entry name" value="Prot_kinase_dom"/>
</dbReference>
<dbReference type="Pfam" id="PF00069">
    <property type="entry name" value="Pkinase"/>
    <property type="match status" value="1"/>
</dbReference>
<keyword evidence="6 7" id="KW-0067">ATP-binding</keyword>
<evidence type="ECO:0000256" key="7">
    <source>
        <dbReference type="PROSITE-ProRule" id="PRU10141"/>
    </source>
</evidence>
<keyword evidence="8" id="KW-0472">Membrane</keyword>
<feature type="transmembrane region" description="Helical" evidence="8">
    <location>
        <begin position="282"/>
        <end position="303"/>
    </location>
</feature>
<dbReference type="SMART" id="SM00220">
    <property type="entry name" value="S_TKc"/>
    <property type="match status" value="1"/>
</dbReference>
<dbReference type="CDD" id="cd14014">
    <property type="entry name" value="STKc_PknB_like"/>
    <property type="match status" value="1"/>
</dbReference>
<evidence type="ECO:0000256" key="5">
    <source>
        <dbReference type="ARBA" id="ARBA00022777"/>
    </source>
</evidence>
<sequence length="603" mass="68990">MSRIGEVIEGKYEILKEVGRGGMSVVYLAMDNRLNKQWAVKEIKRKGTNSENQIVVQSLLSEANLMKRLDHPNLPRIVDIIENGQTIYIVMDYIEGEPLDKILKKKGAQPEAAVIEWGIQLAEVLDYLHTRKPPIIYRDMKPANVMLKPDGNIKLYDFGIAREYKEQNSSDTVSLGTKGYAAPEQFGGMGQTDARTDVYGLGVTLYHLVTGKNPCEPPYEILPIRDVNPQLSVGLEYIIQKCTQLNPDERFQSCMEVLYALNHLDELGEPYRKKQKSKLNKFILTSAFTLIMALAGTGTLIGYRTTLNQTISDTIRVYGAESSNGGNLDKLYEAIDKYGIAPGNKSLNELVTNYLDVFEENILSLSGDCLKKVNDGTLTEQEKEKYNQTENEMFNQLDKIINESDVEKLDEEYRNDIYFRAGDLYMDYYMFSEGKMDDNVIKSRNEEAALRYKKVTDNYDKKNVQFKNRICEISKVIKAFKKSSSGLSDNGSSITEEDLVKYWNEMVKAIDEEDSYMRKVNLYLIVGDIVYEQRTQYSTISDNNVQNQIEEYCISAYEYLKNDTNKKNVDSSSEESINEKRVKAETYFSNIYQQIAKKTMEDI</sequence>
<dbReference type="EMBL" id="JACOOZ010000005">
    <property type="protein sequence ID" value="MBC5667997.1"/>
    <property type="molecule type" value="Genomic_DNA"/>
</dbReference>
<accession>A0ABR7F335</accession>
<dbReference type="Proteomes" id="UP000597877">
    <property type="component" value="Unassembled WGS sequence"/>
</dbReference>